<name>A0A7X0BYD0_9ACTN</name>
<evidence type="ECO:0000313" key="1">
    <source>
        <dbReference type="EMBL" id="MBB6344416.1"/>
    </source>
</evidence>
<evidence type="ECO:0000313" key="2">
    <source>
        <dbReference type="Proteomes" id="UP000583800"/>
    </source>
</evidence>
<reference evidence="1 2" key="1">
    <citation type="submission" date="2020-08" db="EMBL/GenBank/DDBJ databases">
        <title>Sequencing the genomes of 1000 actinobacteria strains.</title>
        <authorList>
            <person name="Klenk H.-P."/>
        </authorList>
    </citation>
    <scope>NUCLEOTIDE SEQUENCE [LARGE SCALE GENOMIC DNA]</scope>
    <source>
        <strain evidence="1 2">DSM 45913</strain>
    </source>
</reference>
<comment type="caution">
    <text evidence="1">The sequence shown here is derived from an EMBL/GenBank/DDBJ whole genome shotgun (WGS) entry which is preliminary data.</text>
</comment>
<sequence>MAITDGTMLVLAGVGLPFLINAKKAQRLLAVGLPARAVVDSMADTGMTVNGRPVVSFRAA</sequence>
<dbReference type="AlphaFoldDB" id="A0A7X0BYD0"/>
<gene>
    <name evidence="1" type="ORF">FHU36_000925</name>
</gene>
<dbReference type="EMBL" id="JACHJB010000001">
    <property type="protein sequence ID" value="MBB6344416.1"/>
    <property type="molecule type" value="Genomic_DNA"/>
</dbReference>
<keyword evidence="2" id="KW-1185">Reference proteome</keyword>
<proteinExistence type="predicted"/>
<protein>
    <submittedName>
        <fullName evidence="1">Uncharacterized protein</fullName>
    </submittedName>
</protein>
<dbReference type="RefSeq" id="WP_185082532.1">
    <property type="nucleotide sequence ID" value="NZ_JACHJB010000001.1"/>
</dbReference>
<dbReference type="Proteomes" id="UP000583800">
    <property type="component" value="Unassembled WGS sequence"/>
</dbReference>
<organism evidence="1 2">
    <name type="scientific">Nonomuraea muscovyensis</name>
    <dbReference type="NCBI Taxonomy" id="1124761"/>
    <lineage>
        <taxon>Bacteria</taxon>
        <taxon>Bacillati</taxon>
        <taxon>Actinomycetota</taxon>
        <taxon>Actinomycetes</taxon>
        <taxon>Streptosporangiales</taxon>
        <taxon>Streptosporangiaceae</taxon>
        <taxon>Nonomuraea</taxon>
    </lineage>
</organism>
<accession>A0A7X0BYD0</accession>